<feature type="region of interest" description="Disordered" evidence="1">
    <location>
        <begin position="198"/>
        <end position="236"/>
    </location>
</feature>
<evidence type="ECO:0000313" key="3">
    <source>
        <dbReference type="Proteomes" id="UP000199118"/>
    </source>
</evidence>
<dbReference type="STRING" id="356660.SAMN05444336_102580"/>
<reference evidence="2 3" key="1">
    <citation type="submission" date="2016-10" db="EMBL/GenBank/DDBJ databases">
        <authorList>
            <person name="de Groot N.N."/>
        </authorList>
    </citation>
    <scope>NUCLEOTIDE SEQUENCE [LARGE SCALE GENOMIC DNA]</scope>
    <source>
        <strain evidence="2 3">DSM 17890</strain>
    </source>
</reference>
<dbReference type="OrthoDB" id="7630018at2"/>
<dbReference type="AlphaFoldDB" id="A0A1H2X3V0"/>
<evidence type="ECO:0000313" key="2">
    <source>
        <dbReference type="EMBL" id="SDW86939.1"/>
    </source>
</evidence>
<proteinExistence type="predicted"/>
<dbReference type="RefSeq" id="WP_092680798.1">
    <property type="nucleotide sequence ID" value="NZ_FNMZ01000002.1"/>
</dbReference>
<gene>
    <name evidence="2" type="ORF">SAMN05444336_102580</name>
</gene>
<name>A0A1H2X3V0_9RHOB</name>
<organism evidence="2 3">
    <name type="scientific">Albimonas donghaensis</name>
    <dbReference type="NCBI Taxonomy" id="356660"/>
    <lineage>
        <taxon>Bacteria</taxon>
        <taxon>Pseudomonadati</taxon>
        <taxon>Pseudomonadota</taxon>
        <taxon>Alphaproteobacteria</taxon>
        <taxon>Rhodobacterales</taxon>
        <taxon>Paracoccaceae</taxon>
        <taxon>Albimonas</taxon>
    </lineage>
</organism>
<dbReference type="EMBL" id="FNMZ01000002">
    <property type="protein sequence ID" value="SDW86939.1"/>
    <property type="molecule type" value="Genomic_DNA"/>
</dbReference>
<accession>A0A1H2X3V0</accession>
<evidence type="ECO:0000256" key="1">
    <source>
        <dbReference type="SAM" id="MobiDB-lite"/>
    </source>
</evidence>
<keyword evidence="3" id="KW-1185">Reference proteome</keyword>
<feature type="compositionally biased region" description="Basic and acidic residues" evidence="1">
    <location>
        <begin position="222"/>
        <end position="236"/>
    </location>
</feature>
<dbReference type="Proteomes" id="UP000199118">
    <property type="component" value="Unassembled WGS sequence"/>
</dbReference>
<protein>
    <submittedName>
        <fullName evidence="2">Uncharacterized protein</fullName>
    </submittedName>
</protein>
<sequence>MSLIADGLMIAAALVSAIYCHVLAGRLRKLKELDGGVGQAIAALVAQVEEMRTALRATRAAAGESTRTLSERTARAEMAAGRLELLLASLHDKDGASPVNIAARRAGRAGFGGGGGGASGAAAATPLRAVATARKPIFAAPEPGTDLENDVAAQGVAAFDEDAIADSAEAGPSVDAESAASTPTRRLFKIEAIPDEQRHAAPASENATGEALDDVADTLSGDDSKPGADAAPRDGLEAAAALRKALEALARETSE</sequence>